<comment type="caution">
    <text evidence="1">The sequence shown here is derived from an EMBL/GenBank/DDBJ whole genome shotgun (WGS) entry which is preliminary data.</text>
</comment>
<gene>
    <name evidence="1" type="ORF">SDC9_104780</name>
</gene>
<proteinExistence type="predicted"/>
<organism evidence="1">
    <name type="scientific">bioreactor metagenome</name>
    <dbReference type="NCBI Taxonomy" id="1076179"/>
    <lineage>
        <taxon>unclassified sequences</taxon>
        <taxon>metagenomes</taxon>
        <taxon>ecological metagenomes</taxon>
    </lineage>
</organism>
<sequence>MLGLAGDRHHARHGLNLAVERRRVLLGAGVPEARKRAIDQPGIDGLERRITQAQLVHHAGPEVLPHDVGIQHHALDHLDGGGLLQIEHHAFLVAVHRHEGRGHLLARQILVHGDGARVVTLRRLDLDDFRPLQRELVRAERA</sequence>
<accession>A0A645B059</accession>
<protein>
    <submittedName>
        <fullName evidence="1">Uncharacterized protein</fullName>
    </submittedName>
</protein>
<dbReference type="AlphaFoldDB" id="A0A645B059"/>
<name>A0A645B059_9ZZZZ</name>
<reference evidence="1" key="1">
    <citation type="submission" date="2019-08" db="EMBL/GenBank/DDBJ databases">
        <authorList>
            <person name="Kucharzyk K."/>
            <person name="Murdoch R.W."/>
            <person name="Higgins S."/>
            <person name="Loffler F."/>
        </authorList>
    </citation>
    <scope>NUCLEOTIDE SEQUENCE</scope>
</reference>
<dbReference type="EMBL" id="VSSQ01016525">
    <property type="protein sequence ID" value="MPM57951.1"/>
    <property type="molecule type" value="Genomic_DNA"/>
</dbReference>
<evidence type="ECO:0000313" key="1">
    <source>
        <dbReference type="EMBL" id="MPM57951.1"/>
    </source>
</evidence>